<feature type="transmembrane region" description="Helical" evidence="1">
    <location>
        <begin position="88"/>
        <end position="107"/>
    </location>
</feature>
<keyword evidence="1" id="KW-0812">Transmembrane</keyword>
<evidence type="ECO:0000313" key="3">
    <source>
        <dbReference type="WBParaSite" id="Csp11.Scaffold482.g1880.t1"/>
    </source>
</evidence>
<name>A0A1I7T2T9_9PELO</name>
<reference evidence="3" key="1">
    <citation type="submission" date="2016-11" db="UniProtKB">
        <authorList>
            <consortium name="WormBaseParasite"/>
        </authorList>
    </citation>
    <scope>IDENTIFICATION</scope>
</reference>
<keyword evidence="1" id="KW-0472">Membrane</keyword>
<accession>A0A1I7T2T9</accession>
<sequence>MSPPIIRNYDEEPNDCSTMATGVLSAVLNLFDGIPSNDKQAIIYLLESVPNVFLWTIFIVGFFCPTIFDYCAMFVMRFKAIVKIPFTAVWSFIILCGCSIGVSIQAAKDMDQPTEEDSFETAYEV</sequence>
<protein>
    <submittedName>
        <fullName evidence="3">Na_Ca_ex domain-containing protein</fullName>
    </submittedName>
</protein>
<keyword evidence="1" id="KW-1133">Transmembrane helix</keyword>
<evidence type="ECO:0000313" key="2">
    <source>
        <dbReference type="Proteomes" id="UP000095282"/>
    </source>
</evidence>
<feature type="transmembrane region" description="Helical" evidence="1">
    <location>
        <begin position="52"/>
        <end position="76"/>
    </location>
</feature>
<dbReference type="Proteomes" id="UP000095282">
    <property type="component" value="Unplaced"/>
</dbReference>
<evidence type="ECO:0000256" key="1">
    <source>
        <dbReference type="SAM" id="Phobius"/>
    </source>
</evidence>
<dbReference type="AlphaFoldDB" id="A0A1I7T2T9"/>
<keyword evidence="2" id="KW-1185">Reference proteome</keyword>
<proteinExistence type="predicted"/>
<dbReference type="WBParaSite" id="Csp11.Scaffold482.g1880.t1">
    <property type="protein sequence ID" value="Csp11.Scaffold482.g1880.t1"/>
    <property type="gene ID" value="Csp11.Scaffold482.g1880"/>
</dbReference>
<organism evidence="2 3">
    <name type="scientific">Caenorhabditis tropicalis</name>
    <dbReference type="NCBI Taxonomy" id="1561998"/>
    <lineage>
        <taxon>Eukaryota</taxon>
        <taxon>Metazoa</taxon>
        <taxon>Ecdysozoa</taxon>
        <taxon>Nematoda</taxon>
        <taxon>Chromadorea</taxon>
        <taxon>Rhabditida</taxon>
        <taxon>Rhabditina</taxon>
        <taxon>Rhabditomorpha</taxon>
        <taxon>Rhabditoidea</taxon>
        <taxon>Rhabditidae</taxon>
        <taxon>Peloderinae</taxon>
        <taxon>Caenorhabditis</taxon>
    </lineage>
</organism>